<proteinExistence type="inferred from homology"/>
<evidence type="ECO:0000256" key="2">
    <source>
        <dbReference type="ARBA" id="ARBA00022741"/>
    </source>
</evidence>
<feature type="binding site" evidence="5">
    <location>
        <position position="147"/>
    </location>
    <ligand>
        <name>ATP</name>
        <dbReference type="ChEBI" id="CHEBI:30616"/>
    </ligand>
</feature>
<evidence type="ECO:0000256" key="1">
    <source>
        <dbReference type="ARBA" id="ARBA00022598"/>
    </source>
</evidence>
<protein>
    <recommendedName>
        <fullName evidence="5 6">N5-carboxyaminoimidazole ribonucleotide synthase</fullName>
        <shortName evidence="5 6">N5-CAIR synthase</shortName>
        <ecNumber evidence="5 6">6.3.4.18</ecNumber>
    </recommendedName>
    <alternativeName>
        <fullName evidence="5 6">5-(carboxyamino)imidazole ribonucleotide synthetase</fullName>
    </alternativeName>
</protein>
<evidence type="ECO:0000256" key="6">
    <source>
        <dbReference type="RuleBase" id="RU361200"/>
    </source>
</evidence>
<feature type="domain" description="ATP-grasp" evidence="7">
    <location>
        <begin position="111"/>
        <end position="299"/>
    </location>
</feature>
<feature type="binding site" evidence="5">
    <location>
        <begin position="184"/>
        <end position="187"/>
    </location>
    <ligand>
        <name>ATP</name>
        <dbReference type="ChEBI" id="CHEBI:30616"/>
    </ligand>
</feature>
<comment type="function">
    <text evidence="5">Catalyzes the ATP-dependent conversion of 5-aminoimidazole ribonucleotide (AIR) and HCO(3)(-) to N5-carboxyaminoimidazole ribonucleotide (N5-CAIR).</text>
</comment>
<dbReference type="InterPro" id="IPR040686">
    <property type="entry name" value="PurK_C"/>
</dbReference>
<dbReference type="InterPro" id="IPR054350">
    <property type="entry name" value="PurT/PurK_preATP-grasp"/>
</dbReference>
<dbReference type="PROSITE" id="PS50975">
    <property type="entry name" value="ATP_GRASP"/>
    <property type="match status" value="1"/>
</dbReference>
<dbReference type="GO" id="GO:0005524">
    <property type="term" value="F:ATP binding"/>
    <property type="evidence" value="ECO:0007669"/>
    <property type="project" value="UniProtKB-UniRule"/>
</dbReference>
<dbReference type="GO" id="GO:0004638">
    <property type="term" value="F:phosphoribosylaminoimidazole carboxylase activity"/>
    <property type="evidence" value="ECO:0007669"/>
    <property type="project" value="InterPro"/>
</dbReference>
<dbReference type="EC" id="6.3.4.18" evidence="5 6"/>
<dbReference type="Gene3D" id="3.30.470.20">
    <property type="entry name" value="ATP-grasp fold, B domain"/>
    <property type="match status" value="1"/>
</dbReference>
<dbReference type="InterPro" id="IPR011761">
    <property type="entry name" value="ATP-grasp"/>
</dbReference>
<accession>A0A1C4ZT16</accession>
<dbReference type="EMBL" id="LT607411">
    <property type="protein sequence ID" value="SCF36095.1"/>
    <property type="molecule type" value="Genomic_DNA"/>
</dbReference>
<comment type="function">
    <text evidence="6">Catalyzes the ATP-dependent conversion of 5-aminoimidazole ribonucleotide (AIR) and HCO(3)- to N5-carboxyaminoimidazole ribonucleotide (N5-CAIR).</text>
</comment>
<comment type="caution">
    <text evidence="5">Lacks conserved residue(s) required for the propagation of feature annotation.</text>
</comment>
<keyword evidence="4 5" id="KW-0067">ATP-binding</keyword>
<dbReference type="Gene3D" id="3.30.1490.20">
    <property type="entry name" value="ATP-grasp fold, A domain"/>
    <property type="match status" value="1"/>
</dbReference>
<feature type="binding site" evidence="5">
    <location>
        <position position="192"/>
    </location>
    <ligand>
        <name>ATP</name>
        <dbReference type="ChEBI" id="CHEBI:30616"/>
    </ligand>
</feature>
<dbReference type="PANTHER" id="PTHR11609:SF5">
    <property type="entry name" value="PHOSPHORIBOSYLAMINOIMIDAZOLE CARBOXYLASE"/>
    <property type="match status" value="1"/>
</dbReference>
<dbReference type="GO" id="GO:0046872">
    <property type="term" value="F:metal ion binding"/>
    <property type="evidence" value="ECO:0007669"/>
    <property type="project" value="InterPro"/>
</dbReference>
<dbReference type="InterPro" id="IPR016185">
    <property type="entry name" value="PreATP-grasp_dom_sf"/>
</dbReference>
<comment type="pathway">
    <text evidence="5 6">Purine metabolism; IMP biosynthesis via de novo pathway; 5-amino-1-(5-phospho-D-ribosyl)imidazole-4-carboxylate from 5-amino-1-(5-phospho-D-ribosyl)imidazole (N5-CAIR route): step 1/2.</text>
</comment>
<feature type="binding site" evidence="5">
    <location>
        <begin position="269"/>
        <end position="270"/>
    </location>
    <ligand>
        <name>ATP</name>
        <dbReference type="ChEBI" id="CHEBI:30616"/>
    </ligand>
</feature>
<dbReference type="FunFam" id="3.30.470.20:FF:000029">
    <property type="entry name" value="N5-carboxyaminoimidazole ribonucleotide synthase"/>
    <property type="match status" value="1"/>
</dbReference>
<dbReference type="Proteomes" id="UP000198242">
    <property type="component" value="Chromosome I"/>
</dbReference>
<evidence type="ECO:0000256" key="5">
    <source>
        <dbReference type="HAMAP-Rule" id="MF_01928"/>
    </source>
</evidence>
<dbReference type="GO" id="GO:0005829">
    <property type="term" value="C:cytosol"/>
    <property type="evidence" value="ECO:0007669"/>
    <property type="project" value="TreeGrafter"/>
</dbReference>
<dbReference type="InterPro" id="IPR011054">
    <property type="entry name" value="Rudment_hybrid_motif"/>
</dbReference>
<name>A0A1C4ZT16_MICVI</name>
<keyword evidence="1 5" id="KW-0436">Ligase</keyword>
<reference evidence="9" key="1">
    <citation type="submission" date="2016-06" db="EMBL/GenBank/DDBJ databases">
        <authorList>
            <person name="Varghese N."/>
            <person name="Submissions Spin"/>
        </authorList>
    </citation>
    <scope>NUCLEOTIDE SEQUENCE [LARGE SCALE GENOMIC DNA]</scope>
    <source>
        <strain evidence="9">DSM 43909</strain>
    </source>
</reference>
<dbReference type="Pfam" id="PF22660">
    <property type="entry name" value="RS_preATP-grasp-like"/>
    <property type="match status" value="1"/>
</dbReference>
<gene>
    <name evidence="5 6" type="primary">purK</name>
    <name evidence="8" type="ORF">GA0074695_6073</name>
</gene>
<dbReference type="InterPro" id="IPR005875">
    <property type="entry name" value="PurK"/>
</dbReference>
<comment type="subunit">
    <text evidence="5 6">Homodimer.</text>
</comment>
<evidence type="ECO:0000256" key="3">
    <source>
        <dbReference type="ARBA" id="ARBA00022755"/>
    </source>
</evidence>
<dbReference type="SUPFAM" id="SSF51246">
    <property type="entry name" value="Rudiment single hybrid motif"/>
    <property type="match status" value="1"/>
</dbReference>
<comment type="catalytic activity">
    <reaction evidence="5 6">
        <text>5-amino-1-(5-phospho-beta-D-ribosyl)imidazole + hydrogencarbonate + ATP = 5-carboxyamino-1-(5-phospho-D-ribosyl)imidazole + ADP + phosphate + 2 H(+)</text>
        <dbReference type="Rhea" id="RHEA:19317"/>
        <dbReference type="ChEBI" id="CHEBI:15378"/>
        <dbReference type="ChEBI" id="CHEBI:17544"/>
        <dbReference type="ChEBI" id="CHEBI:30616"/>
        <dbReference type="ChEBI" id="CHEBI:43474"/>
        <dbReference type="ChEBI" id="CHEBI:58730"/>
        <dbReference type="ChEBI" id="CHEBI:137981"/>
        <dbReference type="ChEBI" id="CHEBI:456216"/>
        <dbReference type="EC" id="6.3.4.18"/>
    </reaction>
</comment>
<dbReference type="GO" id="GO:0006189">
    <property type="term" value="P:'de novo' IMP biosynthetic process"/>
    <property type="evidence" value="ECO:0007669"/>
    <property type="project" value="UniProtKB-UniRule"/>
</dbReference>
<keyword evidence="2 5" id="KW-0547">Nucleotide-binding</keyword>
<dbReference type="RefSeq" id="WP_089009286.1">
    <property type="nucleotide sequence ID" value="NZ_LT607411.1"/>
</dbReference>
<dbReference type="FunFam" id="3.40.50.20:FF:000025">
    <property type="entry name" value="N5-carboxyaminoimidazole ribonucleotide synthase"/>
    <property type="match status" value="1"/>
</dbReference>
<feature type="binding site" evidence="5">
    <location>
        <position position="107"/>
    </location>
    <ligand>
        <name>ATP</name>
        <dbReference type="ChEBI" id="CHEBI:30616"/>
    </ligand>
</feature>
<evidence type="ECO:0000256" key="4">
    <source>
        <dbReference type="ARBA" id="ARBA00022840"/>
    </source>
</evidence>
<dbReference type="AlphaFoldDB" id="A0A1C4ZT16"/>
<dbReference type="Pfam" id="PF17769">
    <property type="entry name" value="PurK_C"/>
    <property type="match status" value="1"/>
</dbReference>
<evidence type="ECO:0000259" key="7">
    <source>
        <dbReference type="PROSITE" id="PS50975"/>
    </source>
</evidence>
<dbReference type="InterPro" id="IPR003135">
    <property type="entry name" value="ATP-grasp_carboxylate-amine"/>
</dbReference>
<keyword evidence="3 5" id="KW-0658">Purine biosynthesis</keyword>
<dbReference type="NCBIfam" id="TIGR01161">
    <property type="entry name" value="purK"/>
    <property type="match status" value="1"/>
</dbReference>
<dbReference type="Gene3D" id="3.40.50.20">
    <property type="match status" value="1"/>
</dbReference>
<comment type="similarity">
    <text evidence="5 6">Belongs to the PurK/PurT family.</text>
</comment>
<dbReference type="PANTHER" id="PTHR11609">
    <property type="entry name" value="PURINE BIOSYNTHESIS PROTEIN 6/7, PUR6/7"/>
    <property type="match status" value="1"/>
</dbReference>
<dbReference type="UniPathway" id="UPA00074">
    <property type="reaction ID" value="UER00942"/>
</dbReference>
<keyword evidence="9" id="KW-1185">Reference proteome</keyword>
<sequence length="390" mass="41413">MDSRTGLPVVGMVGGGQLARMTHQAAIALGQSLRVLALTPEDGAALVAADVQYGDHTDLAALRAFAKGCDVVTFDHEHVPNAHIRALTDEGVKLFPPAEALLHAQDKRVMRERLGELGAPNPVWRPVEAPADLVAFGAQVGWPVVLKAARGGYDGRGVWLVDDAVQAGELAETLLAGGTPLIVEERVALRRELAVQVARSPFGQVAAYPVVETVQRDGICVEVLAPAPGLPEELAVAAQQLAIDLATALGVVGLLAVELFETPAGLVVNELAMRPHNSGHWTIEGARTSQFEQHLRAVLDYPMGDTSLTAPVVVMANVLGGEPGGMSIDERLHHLFAAEPGAKVHLYGKQVRPGRKIGHVTVLGDDLDEVRARAARAARWLREGVGEREE</sequence>
<dbReference type="Pfam" id="PF02222">
    <property type="entry name" value="ATP-grasp"/>
    <property type="match status" value="1"/>
</dbReference>
<dbReference type="OrthoDB" id="9804625at2"/>
<dbReference type="NCBIfam" id="NF004680">
    <property type="entry name" value="PRK06019.1-6"/>
    <property type="match status" value="1"/>
</dbReference>
<dbReference type="GO" id="GO:0034028">
    <property type="term" value="F:5-(carboxyamino)imidazole ribonucleotide synthase activity"/>
    <property type="evidence" value="ECO:0007669"/>
    <property type="project" value="UniProtKB-UniRule"/>
</dbReference>
<evidence type="ECO:0000313" key="8">
    <source>
        <dbReference type="EMBL" id="SCF36095.1"/>
    </source>
</evidence>
<evidence type="ECO:0000313" key="9">
    <source>
        <dbReference type="Proteomes" id="UP000198242"/>
    </source>
</evidence>
<dbReference type="SUPFAM" id="SSF56059">
    <property type="entry name" value="Glutathione synthetase ATP-binding domain-like"/>
    <property type="match status" value="1"/>
</dbReference>
<dbReference type="InterPro" id="IPR013815">
    <property type="entry name" value="ATP_grasp_subdomain_1"/>
</dbReference>
<organism evidence="8 9">
    <name type="scientific">Micromonospora viridifaciens</name>
    <dbReference type="NCBI Taxonomy" id="1881"/>
    <lineage>
        <taxon>Bacteria</taxon>
        <taxon>Bacillati</taxon>
        <taxon>Actinomycetota</taxon>
        <taxon>Actinomycetes</taxon>
        <taxon>Micromonosporales</taxon>
        <taxon>Micromonosporaceae</taxon>
        <taxon>Micromonospora</taxon>
    </lineage>
</organism>
<dbReference type="NCBIfam" id="NF004679">
    <property type="entry name" value="PRK06019.1-5"/>
    <property type="match status" value="1"/>
</dbReference>
<dbReference type="SUPFAM" id="SSF52440">
    <property type="entry name" value="PreATP-grasp domain"/>
    <property type="match status" value="1"/>
</dbReference>
<dbReference type="HAMAP" id="MF_01928">
    <property type="entry name" value="PurK"/>
    <property type="match status" value="1"/>
</dbReference>